<name>A0A139PN25_STRMT</name>
<comment type="caution">
    <text evidence="1">The sequence shown here is derived from an EMBL/GenBank/DDBJ whole genome shotgun (WGS) entry which is preliminary data.</text>
</comment>
<dbReference type="AlphaFoldDB" id="A0A139PN25"/>
<proteinExistence type="predicted"/>
<organism evidence="1 2">
    <name type="scientific">Streptococcus mitis</name>
    <dbReference type="NCBI Taxonomy" id="28037"/>
    <lineage>
        <taxon>Bacteria</taxon>
        <taxon>Bacillati</taxon>
        <taxon>Bacillota</taxon>
        <taxon>Bacilli</taxon>
        <taxon>Lactobacillales</taxon>
        <taxon>Streptococcaceae</taxon>
        <taxon>Streptococcus</taxon>
        <taxon>Streptococcus mitis group</taxon>
    </lineage>
</organism>
<dbReference type="PATRIC" id="fig|28037.233.peg.1833"/>
<dbReference type="EMBL" id="LQOD01000367">
    <property type="protein sequence ID" value="KXT91633.1"/>
    <property type="molecule type" value="Genomic_DNA"/>
</dbReference>
<evidence type="ECO:0000313" key="1">
    <source>
        <dbReference type="EMBL" id="KXT91633.1"/>
    </source>
</evidence>
<dbReference type="Proteomes" id="UP000070458">
    <property type="component" value="Unassembled WGS sequence"/>
</dbReference>
<reference evidence="1 2" key="1">
    <citation type="submission" date="2016-01" db="EMBL/GenBank/DDBJ databases">
        <title>Highly variable Streptococcus oralis are common among viridans streptococci isolated from primates.</title>
        <authorList>
            <person name="Denapaite D."/>
            <person name="Rieger M."/>
            <person name="Koendgen S."/>
            <person name="Brueckner R."/>
            <person name="Ochigava I."/>
            <person name="Kappeler P."/>
            <person name="Maetz-Rensing K."/>
            <person name="Leendertz F."/>
            <person name="Hakenbeck R."/>
        </authorList>
    </citation>
    <scope>NUCLEOTIDE SEQUENCE [LARGE SCALE GENOMIC DNA]</scope>
    <source>
        <strain evidence="1 2">DD26</strain>
    </source>
</reference>
<accession>A0A139PN25</accession>
<gene>
    <name evidence="1" type="ORF">SMIDD26_01561</name>
</gene>
<evidence type="ECO:0000313" key="2">
    <source>
        <dbReference type="Proteomes" id="UP000070458"/>
    </source>
</evidence>
<protein>
    <submittedName>
        <fullName evidence="1">Mobile element protein</fullName>
    </submittedName>
</protein>
<sequence>MKAQAIVTSQGRIVSLDIAGETIPLLSIEKRSHYLKKFARLCYNRLYLKNFKEK</sequence>